<feature type="transmembrane region" description="Helical" evidence="6">
    <location>
        <begin position="115"/>
        <end position="138"/>
    </location>
</feature>
<dbReference type="InterPro" id="IPR049326">
    <property type="entry name" value="Rhodopsin_dom_fungi"/>
</dbReference>
<evidence type="ECO:0000256" key="4">
    <source>
        <dbReference type="ARBA" id="ARBA00023136"/>
    </source>
</evidence>
<reference evidence="8 9" key="1">
    <citation type="submission" date="2023-10" db="EMBL/GenBank/DDBJ databases">
        <title>Draft genome sequence of Xylaria bambusicola isolate GMP-LS, the root and basal stem rot pathogen of sugarcane in Indonesia.</title>
        <authorList>
            <person name="Selvaraj P."/>
            <person name="Muralishankar V."/>
            <person name="Muruganantham S."/>
            <person name="Sp S."/>
            <person name="Haryani S."/>
            <person name="Lau K.J.X."/>
            <person name="Naqvi N.I."/>
        </authorList>
    </citation>
    <scope>NUCLEOTIDE SEQUENCE [LARGE SCALE GENOMIC DNA]</scope>
    <source>
        <strain evidence="8">GMP-LS</strain>
    </source>
</reference>
<feature type="transmembrane region" description="Helical" evidence="6">
    <location>
        <begin position="232"/>
        <end position="250"/>
    </location>
</feature>
<accession>A0AAN7UUC2</accession>
<feature type="transmembrane region" description="Helical" evidence="6">
    <location>
        <begin position="197"/>
        <end position="220"/>
    </location>
</feature>
<evidence type="ECO:0000259" key="7">
    <source>
        <dbReference type="Pfam" id="PF20684"/>
    </source>
</evidence>
<feature type="transmembrane region" description="Helical" evidence="6">
    <location>
        <begin position="150"/>
        <end position="177"/>
    </location>
</feature>
<dbReference type="GO" id="GO:0016020">
    <property type="term" value="C:membrane"/>
    <property type="evidence" value="ECO:0007669"/>
    <property type="project" value="UniProtKB-SubCell"/>
</dbReference>
<evidence type="ECO:0000256" key="2">
    <source>
        <dbReference type="ARBA" id="ARBA00022692"/>
    </source>
</evidence>
<keyword evidence="9" id="KW-1185">Reference proteome</keyword>
<dbReference type="PANTHER" id="PTHR33048">
    <property type="entry name" value="PTH11-LIKE INTEGRAL MEMBRANE PROTEIN (AFU_ORTHOLOGUE AFUA_5G11245)"/>
    <property type="match status" value="1"/>
</dbReference>
<dbReference type="EMBL" id="JAWHQM010000031">
    <property type="protein sequence ID" value="KAK5633348.1"/>
    <property type="molecule type" value="Genomic_DNA"/>
</dbReference>
<dbReference type="Proteomes" id="UP001305414">
    <property type="component" value="Unassembled WGS sequence"/>
</dbReference>
<comment type="subcellular location">
    <subcellularLocation>
        <location evidence="1">Membrane</location>
        <topology evidence="1">Multi-pass membrane protein</topology>
    </subcellularLocation>
</comment>
<evidence type="ECO:0000256" key="6">
    <source>
        <dbReference type="SAM" id="Phobius"/>
    </source>
</evidence>
<keyword evidence="2 6" id="KW-0812">Transmembrane</keyword>
<evidence type="ECO:0000313" key="8">
    <source>
        <dbReference type="EMBL" id="KAK5633348.1"/>
    </source>
</evidence>
<keyword evidence="4 6" id="KW-0472">Membrane</keyword>
<dbReference type="InterPro" id="IPR052337">
    <property type="entry name" value="SAT4-like"/>
</dbReference>
<proteinExistence type="inferred from homology"/>
<keyword evidence="3 6" id="KW-1133">Transmembrane helix</keyword>
<comment type="caution">
    <text evidence="8">The sequence shown here is derived from an EMBL/GenBank/DDBJ whole genome shotgun (WGS) entry which is preliminary data.</text>
</comment>
<gene>
    <name evidence="8" type="ORF">RRF57_009062</name>
</gene>
<feature type="transmembrane region" description="Helical" evidence="6">
    <location>
        <begin position="65"/>
        <end position="87"/>
    </location>
</feature>
<organism evidence="8 9">
    <name type="scientific">Xylaria bambusicola</name>
    <dbReference type="NCBI Taxonomy" id="326684"/>
    <lineage>
        <taxon>Eukaryota</taxon>
        <taxon>Fungi</taxon>
        <taxon>Dikarya</taxon>
        <taxon>Ascomycota</taxon>
        <taxon>Pezizomycotina</taxon>
        <taxon>Sordariomycetes</taxon>
        <taxon>Xylariomycetidae</taxon>
        <taxon>Xylariales</taxon>
        <taxon>Xylariaceae</taxon>
        <taxon>Xylaria</taxon>
    </lineage>
</organism>
<evidence type="ECO:0000256" key="5">
    <source>
        <dbReference type="ARBA" id="ARBA00038359"/>
    </source>
</evidence>
<sequence length="408" mass="45787">MVAMSTNPSSWLLQPLLQRSQGIVRRDRLPPTAISVVASVTLFFILALVCVALRLWSIRLKMKRLTLALSDYAILFASALAAGYLALSWLVSERGGLGRQAAELTLSEQQLARKAFIVAWLIQGWANSFVRLSILAFFRQIFPGRRFHTVVTIVQIAVIAYLIAITIGFAAICQPFHRNFDTTPEQVEYCGNQYLQFLLSAIFNLALDLIIFTLPMPILWNLQMHTRRKISLIFVFGLGLFVCFATAWRIHQVVFVSSPSAQRDFSASVVGDALWSGLEINLGIINACLPLMPPALQQITKAILPKALHLSKCRSTNDSKSLPTDDKRVSNTILGDNQKWTRLHNPEEDDNDYIDRLGASTWMNARPMENIPKDNFRLSLGLGADDWEDQRNIHKNCSDTCTTPLTQV</sequence>
<evidence type="ECO:0000256" key="3">
    <source>
        <dbReference type="ARBA" id="ARBA00022989"/>
    </source>
</evidence>
<protein>
    <recommendedName>
        <fullName evidence="7">Rhodopsin domain-containing protein</fullName>
    </recommendedName>
</protein>
<evidence type="ECO:0000256" key="1">
    <source>
        <dbReference type="ARBA" id="ARBA00004141"/>
    </source>
</evidence>
<comment type="similarity">
    <text evidence="5">Belongs to the SAT4 family.</text>
</comment>
<feature type="domain" description="Rhodopsin" evidence="7">
    <location>
        <begin position="53"/>
        <end position="297"/>
    </location>
</feature>
<name>A0AAN7UUC2_9PEZI</name>
<dbReference type="Pfam" id="PF20684">
    <property type="entry name" value="Fung_rhodopsin"/>
    <property type="match status" value="1"/>
</dbReference>
<feature type="transmembrane region" description="Helical" evidence="6">
    <location>
        <begin position="32"/>
        <end position="53"/>
    </location>
</feature>
<dbReference type="PANTHER" id="PTHR33048:SF57">
    <property type="entry name" value="INTEGRAL MEMBRANE PROTEIN-RELATED"/>
    <property type="match status" value="1"/>
</dbReference>
<evidence type="ECO:0000313" key="9">
    <source>
        <dbReference type="Proteomes" id="UP001305414"/>
    </source>
</evidence>
<dbReference type="AlphaFoldDB" id="A0AAN7UUC2"/>